<dbReference type="InterPro" id="IPR007055">
    <property type="entry name" value="BON_dom"/>
</dbReference>
<dbReference type="Pfam" id="PF04972">
    <property type="entry name" value="BON"/>
    <property type="match status" value="2"/>
</dbReference>
<evidence type="ECO:0000256" key="1">
    <source>
        <dbReference type="SAM" id="SignalP"/>
    </source>
</evidence>
<evidence type="ECO:0000259" key="2">
    <source>
        <dbReference type="Pfam" id="PF04972"/>
    </source>
</evidence>
<organism evidence="3 4">
    <name type="scientific">Chryseobacterium lacus</name>
    <dbReference type="NCBI Taxonomy" id="2058346"/>
    <lineage>
        <taxon>Bacteria</taxon>
        <taxon>Pseudomonadati</taxon>
        <taxon>Bacteroidota</taxon>
        <taxon>Flavobacteriia</taxon>
        <taxon>Flavobacteriales</taxon>
        <taxon>Weeksellaceae</taxon>
        <taxon>Chryseobacterium group</taxon>
        <taxon>Chryseobacterium</taxon>
    </lineage>
</organism>
<evidence type="ECO:0000313" key="4">
    <source>
        <dbReference type="Proteomes" id="UP000252172"/>
    </source>
</evidence>
<keyword evidence="1" id="KW-0732">Signal</keyword>
<sequence length="159" mass="16974">MKKTLATMFIALAVLAGNTSCKNKTNDAELQTSATTIVSSNPEASVEIKDGTAHLSGTFEDEASRDATIAQLKAIPGIKDVHDMTTIREVVAVETVSPVDPAVQQKVADAIKDFPSVKVEVINNELTITGDVSTAQARRIKESVDALQVGNVNYNYNVK</sequence>
<keyword evidence="4" id="KW-1185">Reference proteome</keyword>
<dbReference type="EMBL" id="QPIE01000004">
    <property type="protein sequence ID" value="RCU43171.1"/>
    <property type="molecule type" value="Genomic_DNA"/>
</dbReference>
<protein>
    <submittedName>
        <fullName evidence="3">BON domain-containing protein</fullName>
    </submittedName>
</protein>
<comment type="caution">
    <text evidence="3">The sequence shown here is derived from an EMBL/GenBank/DDBJ whole genome shotgun (WGS) entry which is preliminary data.</text>
</comment>
<dbReference type="AlphaFoldDB" id="A0A368N0Y6"/>
<proteinExistence type="predicted"/>
<feature type="domain" description="BON" evidence="2">
    <location>
        <begin position="102"/>
        <end position="144"/>
    </location>
</feature>
<feature type="domain" description="BON" evidence="2">
    <location>
        <begin position="26"/>
        <end position="88"/>
    </location>
</feature>
<feature type="chain" id="PRO_5016844077" evidence="1">
    <location>
        <begin position="17"/>
        <end position="159"/>
    </location>
</feature>
<feature type="signal peptide" evidence="1">
    <location>
        <begin position="1"/>
        <end position="16"/>
    </location>
</feature>
<dbReference type="Proteomes" id="UP000252172">
    <property type="component" value="Unassembled WGS sequence"/>
</dbReference>
<name>A0A368N0Y6_9FLAO</name>
<gene>
    <name evidence="3" type="ORF">DQ356_07020</name>
</gene>
<dbReference type="RefSeq" id="WP_114303758.1">
    <property type="nucleotide sequence ID" value="NZ_QPIE01000004.1"/>
</dbReference>
<reference evidence="3 4" key="1">
    <citation type="submission" date="2018-07" db="EMBL/GenBank/DDBJ databases">
        <title>Chryseobacterium lacus sp. nov., isolated from lake water.</title>
        <authorList>
            <person name="Li C.-M."/>
        </authorList>
    </citation>
    <scope>NUCLEOTIDE SEQUENCE [LARGE SCALE GENOMIC DNA]</scope>
    <source>
        <strain evidence="3 4">YLOS41</strain>
    </source>
</reference>
<evidence type="ECO:0000313" key="3">
    <source>
        <dbReference type="EMBL" id="RCU43171.1"/>
    </source>
</evidence>
<dbReference type="OrthoDB" id="1274631at2"/>
<dbReference type="Gene3D" id="3.40.1520.20">
    <property type="match status" value="1"/>
</dbReference>
<accession>A0A368N0Y6</accession>